<dbReference type="Proteomes" id="UP000187891">
    <property type="component" value="Unassembled WGS sequence"/>
</dbReference>
<sequence length="508" mass="55468">MNYLPNWNKPGSFSAGRDPLGLQAVSVRLYTDLLPGLTNVTNRLRYFSFYCWVVRQFELRHHTTLEHKWSIFIRRAEAAYVLACQYGDGGEAHGMAGSVWAGKHTDLGRSFDFRPWTDGPGEDGQYLKARWGNFGQFYIASMQQMRMLGETTSRIQVVTKDYGLELANAFEEACPLACSRLVAAIDSGIIGHAACQEISDEAHPGYLNEASRESQVLVAYLCGDRMDDPTASARRATLWNVLNIVDRTGVVDDGELRRELYVQDRVGDLEASALVDNLKSWRAYFVNELCHIALELILNALTYRINAGILRSPDELVRGIASTALGAAAGSITVTELAFNKALDGLEDEHAAGMEIAGIVGTTQDPGEAILATATTLILSLWMRWGSDRSFQAILAPATVGGRSALGIFRFLDSQVDRSALDAIALLIRKFVVGNHLLIAGQKLASAGTYTYRFIVDDATLVDGLAAEYGFTNPRIGNLLTFAKDGGLIDDGKVTLAGKAFLRAAQPV</sequence>
<reference evidence="2" key="1">
    <citation type="submission" date="2016-10" db="EMBL/GenBank/DDBJ databases">
        <authorList>
            <person name="Wibberg D."/>
        </authorList>
    </citation>
    <scope>NUCLEOTIDE SEQUENCE [LARGE SCALE GENOMIC DNA]</scope>
</reference>
<evidence type="ECO:0000313" key="2">
    <source>
        <dbReference type="Proteomes" id="UP000187891"/>
    </source>
</evidence>
<dbReference type="AlphaFoldDB" id="A0A1R3U6E0"/>
<protein>
    <submittedName>
        <fullName evidence="1">Uncharacterized protein</fullName>
    </submittedName>
</protein>
<dbReference type="RefSeq" id="WP_077122522.1">
    <property type="nucleotide sequence ID" value="NZ_FMUE01000015.1"/>
</dbReference>
<proteinExistence type="predicted"/>
<dbReference type="EMBL" id="FMUE01000015">
    <property type="protein sequence ID" value="SCX34554.1"/>
    <property type="molecule type" value="Genomic_DNA"/>
</dbReference>
<organism evidence="1 2">
    <name type="scientific">Agrobacterium rosae</name>
    <dbReference type="NCBI Taxonomy" id="1972867"/>
    <lineage>
        <taxon>Bacteria</taxon>
        <taxon>Pseudomonadati</taxon>
        <taxon>Pseudomonadota</taxon>
        <taxon>Alphaproteobacteria</taxon>
        <taxon>Hyphomicrobiales</taxon>
        <taxon>Rhizobiaceae</taxon>
        <taxon>Rhizobium/Agrobacterium group</taxon>
        <taxon>Agrobacterium</taxon>
    </lineage>
</organism>
<accession>A0A1R3U6E0</accession>
<evidence type="ECO:0000313" key="1">
    <source>
        <dbReference type="EMBL" id="SCX34554.1"/>
    </source>
</evidence>
<gene>
    <name evidence="1" type="ORF">DSM25559_4511</name>
</gene>
<name>A0A1R3U6E0_9HYPH</name>
<dbReference type="STRING" id="1907666.DSM25559_4511"/>